<gene>
    <name evidence="1" type="ORF">DCAR_0832532</name>
</gene>
<sequence>MEVETFVIKVVMFVVVQALVYLILSNSSNVFSDNKLIKSLSFKPARSLSISRMLASISDFPQSGEGSPLLTSSSSVEFSNLSCN</sequence>
<organism evidence="1 2">
    <name type="scientific">Daucus carota subsp. sativus</name>
    <name type="common">Carrot</name>
    <dbReference type="NCBI Taxonomy" id="79200"/>
    <lineage>
        <taxon>Eukaryota</taxon>
        <taxon>Viridiplantae</taxon>
        <taxon>Streptophyta</taxon>
        <taxon>Embryophyta</taxon>
        <taxon>Tracheophyta</taxon>
        <taxon>Spermatophyta</taxon>
        <taxon>Magnoliopsida</taxon>
        <taxon>eudicotyledons</taxon>
        <taxon>Gunneridae</taxon>
        <taxon>Pentapetalae</taxon>
        <taxon>asterids</taxon>
        <taxon>campanulids</taxon>
        <taxon>Apiales</taxon>
        <taxon>Apiaceae</taxon>
        <taxon>Apioideae</taxon>
        <taxon>Scandiceae</taxon>
        <taxon>Daucinae</taxon>
        <taxon>Daucus</taxon>
        <taxon>Daucus sect. Daucus</taxon>
    </lineage>
</organism>
<dbReference type="EMBL" id="CP093350">
    <property type="protein sequence ID" value="WOH13023.1"/>
    <property type="molecule type" value="Genomic_DNA"/>
</dbReference>
<evidence type="ECO:0000313" key="1">
    <source>
        <dbReference type="EMBL" id="WOH13023.1"/>
    </source>
</evidence>
<name>A0A175YP93_DAUCS</name>
<proteinExistence type="predicted"/>
<dbReference type="PANTHER" id="PTHR34268">
    <property type="entry name" value="OS01G0321850 PROTEIN"/>
    <property type="match status" value="1"/>
</dbReference>
<dbReference type="Proteomes" id="UP000077755">
    <property type="component" value="Chromosome 8"/>
</dbReference>
<accession>A0A175YP93</accession>
<dbReference type="PANTHER" id="PTHR34268:SF8">
    <property type="entry name" value="FAE DOMAIN-CONTAINING PROTEIN"/>
    <property type="match status" value="1"/>
</dbReference>
<reference evidence="1" key="2">
    <citation type="submission" date="2022-03" db="EMBL/GenBank/DDBJ databases">
        <title>Draft title - Genomic analysis of global carrot germplasm unveils the trajectory of domestication and the origin of high carotenoid orange carrot.</title>
        <authorList>
            <person name="Iorizzo M."/>
            <person name="Ellison S."/>
            <person name="Senalik D."/>
            <person name="Macko-Podgorni A."/>
            <person name="Grzebelus D."/>
            <person name="Bostan H."/>
            <person name="Rolling W."/>
            <person name="Curaba J."/>
            <person name="Simon P."/>
        </authorList>
    </citation>
    <scope>NUCLEOTIDE SEQUENCE</scope>
    <source>
        <tissue evidence="1">Leaf</tissue>
    </source>
</reference>
<reference evidence="1" key="1">
    <citation type="journal article" date="2016" name="Nat. Genet.">
        <title>A high-quality carrot genome assembly provides new insights into carotenoid accumulation and asterid genome evolution.</title>
        <authorList>
            <person name="Iorizzo M."/>
            <person name="Ellison S."/>
            <person name="Senalik D."/>
            <person name="Zeng P."/>
            <person name="Satapoomin P."/>
            <person name="Huang J."/>
            <person name="Bowman M."/>
            <person name="Iovene M."/>
            <person name="Sanseverino W."/>
            <person name="Cavagnaro P."/>
            <person name="Yildiz M."/>
            <person name="Macko-Podgorni A."/>
            <person name="Moranska E."/>
            <person name="Grzebelus E."/>
            <person name="Grzebelus D."/>
            <person name="Ashrafi H."/>
            <person name="Zheng Z."/>
            <person name="Cheng S."/>
            <person name="Spooner D."/>
            <person name="Van Deynze A."/>
            <person name="Simon P."/>
        </authorList>
    </citation>
    <scope>NUCLEOTIDE SEQUENCE</scope>
    <source>
        <tissue evidence="1">Leaf</tissue>
    </source>
</reference>
<dbReference type="AlphaFoldDB" id="A0A175YP93"/>
<dbReference type="Gramene" id="KZM85534">
    <property type="protein sequence ID" value="KZM85534"/>
    <property type="gene ID" value="DCAR_027044"/>
</dbReference>
<keyword evidence="2" id="KW-1185">Reference proteome</keyword>
<evidence type="ECO:0000313" key="2">
    <source>
        <dbReference type="Proteomes" id="UP000077755"/>
    </source>
</evidence>
<dbReference type="OMA" id="WSSRRWA"/>
<protein>
    <submittedName>
        <fullName evidence="1">Uncharacterized protein</fullName>
    </submittedName>
</protein>